<feature type="region of interest" description="Disordered" evidence="1">
    <location>
        <begin position="425"/>
        <end position="453"/>
    </location>
</feature>
<protein>
    <submittedName>
        <fullName evidence="2">Zinc finger, CCHC-type</fullName>
    </submittedName>
</protein>
<comment type="caution">
    <text evidence="2">The sequence shown here is derived from an EMBL/GenBank/DDBJ whole genome shotgun (WGS) entry which is preliminary data.</text>
</comment>
<dbReference type="AlphaFoldDB" id="A0A699H258"/>
<accession>A0A699H258</accession>
<gene>
    <name evidence="2" type="ORF">Tci_288069</name>
</gene>
<sequence length="453" mass="53009">MEKEKNTKTNEVVDKNVKELSKLNALEHEEVVDVKKELENRTDNEVYHKGTNTSNNPSPYVPTHQMINPNRTPVDYFRPSHESYKNTIELPDGSNDVPLRSDTIQLVKNGCSFYGLRSEDPNQHLKDFFKLMDSLDLDVANRERTLLHLFQFSLRDQARNWLERESLSKAWTRFKDLLKKVPHHGIDLWLQIQIFYDHVSFHFKSEIDRIAGGKLRDYAEESSEIIENLTLYDHDGWDDPRDFTNGTYKKDGKVCRSYFKQREEINGRMAEMIGHLKELTTSRTPKRYPSHEGYQNTIELPDGSNVVPLRFDTIRFEARVKGYMAAHTKRMDKFKEAIFKQRKEINNRMAKMFGLLKELTASKTPKRVLVREEVRHPITKNVNLISLVKKDNEKNTENNEVVDKNVIELSELNALEHEEVVDVKKKVENKTDNEIQMYESNSKSEPLNKQTAP</sequence>
<dbReference type="PANTHER" id="PTHR33223:SF6">
    <property type="entry name" value="CCHC-TYPE DOMAIN-CONTAINING PROTEIN"/>
    <property type="match status" value="1"/>
</dbReference>
<reference evidence="2" key="1">
    <citation type="journal article" date="2019" name="Sci. Rep.">
        <title>Draft genome of Tanacetum cinerariifolium, the natural source of mosquito coil.</title>
        <authorList>
            <person name="Yamashiro T."/>
            <person name="Shiraishi A."/>
            <person name="Satake H."/>
            <person name="Nakayama K."/>
        </authorList>
    </citation>
    <scope>NUCLEOTIDE SEQUENCE</scope>
</reference>
<feature type="region of interest" description="Disordered" evidence="1">
    <location>
        <begin position="42"/>
        <end position="63"/>
    </location>
</feature>
<organism evidence="2">
    <name type="scientific">Tanacetum cinerariifolium</name>
    <name type="common">Dalmatian daisy</name>
    <name type="synonym">Chrysanthemum cinerariifolium</name>
    <dbReference type="NCBI Taxonomy" id="118510"/>
    <lineage>
        <taxon>Eukaryota</taxon>
        <taxon>Viridiplantae</taxon>
        <taxon>Streptophyta</taxon>
        <taxon>Embryophyta</taxon>
        <taxon>Tracheophyta</taxon>
        <taxon>Spermatophyta</taxon>
        <taxon>Magnoliopsida</taxon>
        <taxon>eudicotyledons</taxon>
        <taxon>Gunneridae</taxon>
        <taxon>Pentapetalae</taxon>
        <taxon>asterids</taxon>
        <taxon>campanulids</taxon>
        <taxon>Asterales</taxon>
        <taxon>Asteraceae</taxon>
        <taxon>Asteroideae</taxon>
        <taxon>Anthemideae</taxon>
        <taxon>Anthemidinae</taxon>
        <taxon>Tanacetum</taxon>
    </lineage>
</organism>
<evidence type="ECO:0000256" key="1">
    <source>
        <dbReference type="SAM" id="MobiDB-lite"/>
    </source>
</evidence>
<name>A0A699H258_TANCI</name>
<dbReference type="PANTHER" id="PTHR33223">
    <property type="entry name" value="CCHC-TYPE DOMAIN-CONTAINING PROTEIN"/>
    <property type="match status" value="1"/>
</dbReference>
<feature type="compositionally biased region" description="Polar residues" evidence="1">
    <location>
        <begin position="438"/>
        <end position="453"/>
    </location>
</feature>
<dbReference type="EMBL" id="BKCJ010092744">
    <property type="protein sequence ID" value="GEX16094.1"/>
    <property type="molecule type" value="Genomic_DNA"/>
</dbReference>
<evidence type="ECO:0000313" key="2">
    <source>
        <dbReference type="EMBL" id="GEX16094.1"/>
    </source>
</evidence>
<proteinExistence type="predicted"/>